<reference evidence="1 2" key="1">
    <citation type="submission" date="2008-04" db="EMBL/GenBank/DDBJ databases">
        <title>Draft genome sequence of Bacteroides intestinalis (DSM 17393).</title>
        <authorList>
            <person name="Sudarsanam P."/>
            <person name="Ley R."/>
            <person name="Guruge J."/>
            <person name="Turnbaugh P.J."/>
            <person name="Mahowald M."/>
            <person name="Liep D."/>
            <person name="Gordon J."/>
        </authorList>
    </citation>
    <scope>NUCLEOTIDE SEQUENCE [LARGE SCALE GENOMIC DNA]</scope>
    <source>
        <strain evidence="1 2">DSM 17393</strain>
    </source>
</reference>
<dbReference type="STRING" id="471870.BACINT_00228"/>
<organism evidence="1 2">
    <name type="scientific">Bacteroides intestinalis DSM 17393</name>
    <dbReference type="NCBI Taxonomy" id="471870"/>
    <lineage>
        <taxon>Bacteria</taxon>
        <taxon>Pseudomonadati</taxon>
        <taxon>Bacteroidota</taxon>
        <taxon>Bacteroidia</taxon>
        <taxon>Bacteroidales</taxon>
        <taxon>Bacteroidaceae</taxon>
        <taxon>Bacteroides</taxon>
    </lineage>
</organism>
<proteinExistence type="predicted"/>
<dbReference type="EMBL" id="ABJL02000002">
    <property type="protein sequence ID" value="EDV07452.1"/>
    <property type="molecule type" value="Genomic_DNA"/>
</dbReference>
<accession>B3C5P4</accession>
<gene>
    <name evidence="1" type="ORF">BACINT_00228</name>
</gene>
<evidence type="ECO:0000313" key="1">
    <source>
        <dbReference type="EMBL" id="EDV07452.1"/>
    </source>
</evidence>
<dbReference type="Proteomes" id="UP000004596">
    <property type="component" value="Unassembled WGS sequence"/>
</dbReference>
<comment type="caution">
    <text evidence="1">The sequence shown here is derived from an EMBL/GenBank/DDBJ whole genome shotgun (WGS) entry which is preliminary data.</text>
</comment>
<evidence type="ECO:0000313" key="2">
    <source>
        <dbReference type="Proteomes" id="UP000004596"/>
    </source>
</evidence>
<dbReference type="AlphaFoldDB" id="B3C5P4"/>
<name>B3C5P4_9BACE</name>
<protein>
    <submittedName>
        <fullName evidence="1">Uncharacterized protein</fullName>
    </submittedName>
</protein>
<sequence length="39" mass="4570">MEKGTCYSYIIMIEADKLSFIAQIFRKGNHSSLLKEEKF</sequence>
<reference evidence="1 2" key="2">
    <citation type="submission" date="2008-04" db="EMBL/GenBank/DDBJ databases">
        <authorList>
            <person name="Fulton L."/>
            <person name="Clifton S."/>
            <person name="Fulton B."/>
            <person name="Xu J."/>
            <person name="Minx P."/>
            <person name="Pepin K.H."/>
            <person name="Johnson M."/>
            <person name="Thiruvilangam P."/>
            <person name="Bhonagiri V."/>
            <person name="Nash W.E."/>
            <person name="Mardis E.R."/>
            <person name="Wilson R.K."/>
        </authorList>
    </citation>
    <scope>NUCLEOTIDE SEQUENCE [LARGE SCALE GENOMIC DNA]</scope>
    <source>
        <strain evidence="1 2">DSM 17393</strain>
    </source>
</reference>